<dbReference type="EMBL" id="QGDT01000009">
    <property type="protein sequence ID" value="PWJ56929.1"/>
    <property type="molecule type" value="Genomic_DNA"/>
</dbReference>
<dbReference type="Gene3D" id="1.25.40.390">
    <property type="match status" value="1"/>
</dbReference>
<dbReference type="GO" id="GO:0009279">
    <property type="term" value="C:cell outer membrane"/>
    <property type="evidence" value="ECO:0007669"/>
    <property type="project" value="UniProtKB-SubCell"/>
</dbReference>
<dbReference type="InterPro" id="IPR012944">
    <property type="entry name" value="SusD_RagB_dom"/>
</dbReference>
<comment type="caution">
    <text evidence="8">The sequence shown here is derived from an EMBL/GenBank/DDBJ whole genome shotgun (WGS) entry which is preliminary data.</text>
</comment>
<name>A0A316AI60_9BACT</name>
<evidence type="ECO:0000259" key="7">
    <source>
        <dbReference type="Pfam" id="PF07980"/>
    </source>
</evidence>
<gene>
    <name evidence="8" type="ORF">CLV98_10938</name>
</gene>
<evidence type="ECO:0000256" key="2">
    <source>
        <dbReference type="ARBA" id="ARBA00006275"/>
    </source>
</evidence>
<accession>A0A316AI60</accession>
<feature type="domain" description="RagB/SusD" evidence="7">
    <location>
        <begin position="301"/>
        <end position="408"/>
    </location>
</feature>
<dbReference type="AlphaFoldDB" id="A0A316AI60"/>
<dbReference type="RefSeq" id="WP_109675748.1">
    <property type="nucleotide sequence ID" value="NZ_QGDT01000009.1"/>
</dbReference>
<comment type="similarity">
    <text evidence="2">Belongs to the SusD family.</text>
</comment>
<evidence type="ECO:0000256" key="3">
    <source>
        <dbReference type="ARBA" id="ARBA00022729"/>
    </source>
</evidence>
<dbReference type="InterPro" id="IPR011990">
    <property type="entry name" value="TPR-like_helical_dom_sf"/>
</dbReference>
<dbReference type="Pfam" id="PF07980">
    <property type="entry name" value="SusD_RagB"/>
    <property type="match status" value="1"/>
</dbReference>
<evidence type="ECO:0000313" key="9">
    <source>
        <dbReference type="Proteomes" id="UP000245880"/>
    </source>
</evidence>
<feature type="compositionally biased region" description="Polar residues" evidence="6">
    <location>
        <begin position="405"/>
        <end position="418"/>
    </location>
</feature>
<proteinExistence type="inferred from homology"/>
<evidence type="ECO:0000256" key="4">
    <source>
        <dbReference type="ARBA" id="ARBA00023136"/>
    </source>
</evidence>
<keyword evidence="9" id="KW-1185">Reference proteome</keyword>
<keyword evidence="3" id="KW-0732">Signal</keyword>
<evidence type="ECO:0000256" key="6">
    <source>
        <dbReference type="SAM" id="MobiDB-lite"/>
    </source>
</evidence>
<reference evidence="8 9" key="1">
    <citation type="submission" date="2018-03" db="EMBL/GenBank/DDBJ databases">
        <title>Genomic Encyclopedia of Archaeal and Bacterial Type Strains, Phase II (KMG-II): from individual species to whole genera.</title>
        <authorList>
            <person name="Goeker M."/>
        </authorList>
    </citation>
    <scope>NUCLEOTIDE SEQUENCE [LARGE SCALE GENOMIC DNA]</scope>
    <source>
        <strain evidence="8 9">DSM 100346</strain>
    </source>
</reference>
<feature type="region of interest" description="Disordered" evidence="6">
    <location>
        <begin position="389"/>
        <end position="418"/>
    </location>
</feature>
<protein>
    <submittedName>
        <fullName evidence="8">Putative outer membrane starch-binding protein</fullName>
    </submittedName>
</protein>
<evidence type="ECO:0000256" key="1">
    <source>
        <dbReference type="ARBA" id="ARBA00004442"/>
    </source>
</evidence>
<dbReference type="SUPFAM" id="SSF48452">
    <property type="entry name" value="TPR-like"/>
    <property type="match status" value="1"/>
</dbReference>
<keyword evidence="5" id="KW-0998">Cell outer membrane</keyword>
<dbReference type="PROSITE" id="PS51257">
    <property type="entry name" value="PROKAR_LIPOPROTEIN"/>
    <property type="match status" value="1"/>
</dbReference>
<dbReference type="Proteomes" id="UP000245880">
    <property type="component" value="Unassembled WGS sequence"/>
</dbReference>
<dbReference type="OrthoDB" id="1522814at2"/>
<keyword evidence="4" id="KW-0472">Membrane</keyword>
<evidence type="ECO:0000256" key="5">
    <source>
        <dbReference type="ARBA" id="ARBA00023237"/>
    </source>
</evidence>
<evidence type="ECO:0000313" key="8">
    <source>
        <dbReference type="EMBL" id="PWJ56929.1"/>
    </source>
</evidence>
<organism evidence="8 9">
    <name type="scientific">Dyadobacter jejuensis</name>
    <dbReference type="NCBI Taxonomy" id="1082580"/>
    <lineage>
        <taxon>Bacteria</taxon>
        <taxon>Pseudomonadati</taxon>
        <taxon>Bacteroidota</taxon>
        <taxon>Cytophagia</taxon>
        <taxon>Cytophagales</taxon>
        <taxon>Spirosomataceae</taxon>
        <taxon>Dyadobacter</taxon>
    </lineage>
</organism>
<sequence>MRKQFVYTIGLAITVGLASCNQEYLNPSTASEQQVINDQNGLLAMVNGLQQQFTISRAGGMYNYISASGLTTKELINLNIGNTDEANMQTGTSAVQGNNALVTNLWNKCQIVKANSDIIISNIAAAKDPSIQAKILSNTHFYRALALGTLATFWEQSPIQVGEQAIFSDRMEVLKEALVSIEAGLTAANTNATSIVGGVAIQPSLLALKARYYLMLGEYQKAYDAAELVDLSVKSAFLFDNISRNPLYETSFSNRNVCEPMSNFGLPTALTPVAGDGRLSFYYNFTSGKNLGLASFFTANSSSIPVFLPGEILLIKAECLARMGKTTESISELNKVLTKTTDVWGLGANLPTYSGTVTQEAILLEIYRQRCIELFLSGLRIEDSRRFGRPTSERSRDYYPYPLTERNNNFNTPADPTN</sequence>
<comment type="subcellular location">
    <subcellularLocation>
        <location evidence="1">Cell outer membrane</location>
    </subcellularLocation>
</comment>